<dbReference type="InterPro" id="IPR007539">
    <property type="entry name" value="DUF551"/>
</dbReference>
<evidence type="ECO:0000259" key="1">
    <source>
        <dbReference type="Pfam" id="PF04448"/>
    </source>
</evidence>
<name>A0A1I3NWM6_9GAMM</name>
<dbReference type="AlphaFoldDB" id="A0A1I3NWM6"/>
<keyword evidence="3" id="KW-1185">Reference proteome</keyword>
<sequence>MSAPHLQHLAALIANDGHAASFQSLGQYRNALLKEIALSSAEPASPWIKCSDRLPAREQRTVAVLFDDGEPGVAWAGYWSGARTDFAGWQFPVDDLGADRIVTHWMPLPAVPAKGGDGEVQS</sequence>
<dbReference type="Pfam" id="PF04448">
    <property type="entry name" value="DUF551"/>
    <property type="match status" value="1"/>
</dbReference>
<feature type="domain" description="DUF551" evidence="1">
    <location>
        <begin position="47"/>
        <end position="112"/>
    </location>
</feature>
<organism evidence="2 3">
    <name type="scientific">Phytopseudomonas argentinensis</name>
    <dbReference type="NCBI Taxonomy" id="289370"/>
    <lineage>
        <taxon>Bacteria</taxon>
        <taxon>Pseudomonadati</taxon>
        <taxon>Pseudomonadota</taxon>
        <taxon>Gammaproteobacteria</taxon>
        <taxon>Pseudomonadales</taxon>
        <taxon>Pseudomonadaceae</taxon>
        <taxon>Phytopseudomonas</taxon>
    </lineage>
</organism>
<reference evidence="3" key="1">
    <citation type="submission" date="2016-10" db="EMBL/GenBank/DDBJ databases">
        <authorList>
            <person name="Varghese N."/>
            <person name="Submissions S."/>
        </authorList>
    </citation>
    <scope>NUCLEOTIDE SEQUENCE [LARGE SCALE GENOMIC DNA]</scope>
    <source>
        <strain evidence="3">LMG 22563</strain>
    </source>
</reference>
<evidence type="ECO:0000313" key="3">
    <source>
        <dbReference type="Proteomes" id="UP000183018"/>
    </source>
</evidence>
<protein>
    <recommendedName>
        <fullName evidence="1">DUF551 domain-containing protein</fullName>
    </recommendedName>
</protein>
<gene>
    <name evidence="2" type="ORF">SAMN05216602_4051</name>
</gene>
<proteinExistence type="predicted"/>
<accession>A0A1I3NWM6</accession>
<dbReference type="Proteomes" id="UP000183018">
    <property type="component" value="Unassembled WGS sequence"/>
</dbReference>
<dbReference type="RefSeq" id="WP_074888327.1">
    <property type="nucleotide sequence ID" value="NZ_FORC01000004.1"/>
</dbReference>
<dbReference type="EMBL" id="FORC01000004">
    <property type="protein sequence ID" value="SFJ13420.1"/>
    <property type="molecule type" value="Genomic_DNA"/>
</dbReference>
<dbReference type="STRING" id="289370.SAMN05216602_4051"/>
<dbReference type="OrthoDB" id="5678344at2"/>
<evidence type="ECO:0000313" key="2">
    <source>
        <dbReference type="EMBL" id="SFJ13420.1"/>
    </source>
</evidence>